<comment type="cofactor">
    <cofactor evidence="1 4">
        <name>pyridoxal 5'-phosphate</name>
        <dbReference type="ChEBI" id="CHEBI:597326"/>
    </cofactor>
</comment>
<dbReference type="PROSITE" id="PS00595">
    <property type="entry name" value="AA_TRANSFER_CLASS_5"/>
    <property type="match status" value="1"/>
</dbReference>
<organism evidence="6 7">
    <name type="scientific">Archangium gephyra</name>
    <dbReference type="NCBI Taxonomy" id="48"/>
    <lineage>
        <taxon>Bacteria</taxon>
        <taxon>Pseudomonadati</taxon>
        <taxon>Myxococcota</taxon>
        <taxon>Myxococcia</taxon>
        <taxon>Myxococcales</taxon>
        <taxon>Cystobacterineae</taxon>
        <taxon>Archangiaceae</taxon>
        <taxon>Archangium</taxon>
    </lineage>
</organism>
<keyword evidence="6" id="KW-0032">Aminotransferase</keyword>
<reference evidence="6 7" key="1">
    <citation type="submission" date="2017-08" db="EMBL/GenBank/DDBJ databases">
        <title>Infants hospitalized years apart are colonized by the same room-sourced microbial strains.</title>
        <authorList>
            <person name="Brooks B."/>
            <person name="Olm M.R."/>
            <person name="Firek B.A."/>
            <person name="Baker R."/>
            <person name="Thomas B.C."/>
            <person name="Morowitz M.J."/>
            <person name="Banfield J.F."/>
        </authorList>
    </citation>
    <scope>NUCLEOTIDE SEQUENCE [LARGE SCALE GENOMIC DNA]</scope>
    <source>
        <strain evidence="6">S2_003_000_R2_14</strain>
    </source>
</reference>
<evidence type="ECO:0000256" key="3">
    <source>
        <dbReference type="RuleBase" id="RU004075"/>
    </source>
</evidence>
<dbReference type="PANTHER" id="PTHR43686">
    <property type="entry name" value="SULFURTRANSFERASE-RELATED"/>
    <property type="match status" value="1"/>
</dbReference>
<evidence type="ECO:0000313" key="6">
    <source>
        <dbReference type="EMBL" id="PZR11465.1"/>
    </source>
</evidence>
<feature type="domain" description="Aminotransferase class V" evidence="5">
    <location>
        <begin position="47"/>
        <end position="446"/>
    </location>
</feature>
<dbReference type="Proteomes" id="UP000249061">
    <property type="component" value="Unassembled WGS sequence"/>
</dbReference>
<comment type="similarity">
    <text evidence="3">Belongs to the class-V pyridoxal-phosphate-dependent aminotransferase family.</text>
</comment>
<evidence type="ECO:0000259" key="5">
    <source>
        <dbReference type="Pfam" id="PF00266"/>
    </source>
</evidence>
<protein>
    <submittedName>
        <fullName evidence="6">Aminotransferase</fullName>
    </submittedName>
</protein>
<dbReference type="GO" id="GO:0008483">
    <property type="term" value="F:transaminase activity"/>
    <property type="evidence" value="ECO:0007669"/>
    <property type="project" value="UniProtKB-KW"/>
</dbReference>
<dbReference type="Gene3D" id="3.90.1150.10">
    <property type="entry name" value="Aspartate Aminotransferase, domain 1"/>
    <property type="match status" value="1"/>
</dbReference>
<dbReference type="InterPro" id="IPR000192">
    <property type="entry name" value="Aminotrans_V_dom"/>
</dbReference>
<keyword evidence="6" id="KW-0808">Transferase</keyword>
<evidence type="ECO:0000313" key="7">
    <source>
        <dbReference type="Proteomes" id="UP000249061"/>
    </source>
</evidence>
<dbReference type="InterPro" id="IPR015424">
    <property type="entry name" value="PyrdxlP-dep_Trfase"/>
</dbReference>
<evidence type="ECO:0000256" key="4">
    <source>
        <dbReference type="RuleBase" id="RU004504"/>
    </source>
</evidence>
<evidence type="ECO:0000256" key="2">
    <source>
        <dbReference type="ARBA" id="ARBA00022898"/>
    </source>
</evidence>
<dbReference type="EMBL" id="QFQP01000014">
    <property type="protein sequence ID" value="PZR11465.1"/>
    <property type="molecule type" value="Genomic_DNA"/>
</dbReference>
<dbReference type="InterPro" id="IPR015421">
    <property type="entry name" value="PyrdxlP-dep_Trfase_major"/>
</dbReference>
<comment type="caution">
    <text evidence="6">The sequence shown here is derived from an EMBL/GenBank/DDBJ whole genome shotgun (WGS) entry which is preliminary data.</text>
</comment>
<evidence type="ECO:0000256" key="1">
    <source>
        <dbReference type="ARBA" id="ARBA00001933"/>
    </source>
</evidence>
<dbReference type="SUPFAM" id="SSF53383">
    <property type="entry name" value="PLP-dependent transferases"/>
    <property type="match status" value="1"/>
</dbReference>
<proteinExistence type="inferred from homology"/>
<accession>A0A2W5TJH2</accession>
<dbReference type="Gene3D" id="3.40.640.10">
    <property type="entry name" value="Type I PLP-dependent aspartate aminotransferase-like (Major domain)"/>
    <property type="match status" value="1"/>
</dbReference>
<keyword evidence="2" id="KW-0663">Pyridoxal phosphate</keyword>
<gene>
    <name evidence="6" type="ORF">DI536_17725</name>
</gene>
<dbReference type="PANTHER" id="PTHR43686:SF1">
    <property type="entry name" value="AMINOTRAN_5 DOMAIN-CONTAINING PROTEIN"/>
    <property type="match status" value="1"/>
</dbReference>
<dbReference type="InterPro" id="IPR020578">
    <property type="entry name" value="Aminotrans_V_PyrdxlP_BS"/>
</dbReference>
<dbReference type="Pfam" id="PF00266">
    <property type="entry name" value="Aminotran_5"/>
    <property type="match status" value="1"/>
</dbReference>
<name>A0A2W5TJH2_9BACT</name>
<sequence length="596" mass="66733">MQTFAEVAHFIRQNEVGRRAWLDSPYGRRLVTYADLTATGRYLHFVEAWLRRVRPFYANSHTAISSTGRVMTELREEARRVIRRSVNAGPHDEVLFVGSGATAAINKLVGLLGWRISEPLEREFNLSSLIPREKRPVVFVGPYEHHSNELPWLESIAEVVAIDLAPSGQIDLADLERKLSAFPNRPMKIGAFSAASNVTGVITDVKAVARLLHKYGAHACFDYAAGGPYMPIDMHPGDDSERLDAIYLSTHKFIGGPEGSGVLVAHRDFFRTRSPERPGGGTVDYVASFEHTAVDYVGRLDEREEGGTPAILGDIRAGIGFLVKEMTGPQRILEHDIHLAEVALNRLSRHPRIQLLGPTDAKRLPILSFNIKRLHHDFVSALLDHLFGIQNRAGCSCAGPYGHRLLGIDRPKSELYRRQIARGLIGLKPGWVRVTLPYYASDEDIEFILSAIEFVADHGHEFLAEYRLGWLDGVWRHTERPMTDVKPIELTVDALTEAAQSFAAGDHEQPMSIAQIRAERRRYFDEAKARAKELREKAQRHPLVWNAGTGRADVDALVWFDAVHTDDPWSRVPDAAPERPLPSRCGLFSEFVPSLN</sequence>
<dbReference type="InterPro" id="IPR015422">
    <property type="entry name" value="PyrdxlP-dep_Trfase_small"/>
</dbReference>
<dbReference type="AlphaFoldDB" id="A0A2W5TJH2"/>